<dbReference type="PROSITE" id="PS50928">
    <property type="entry name" value="ABC_TM1"/>
    <property type="match status" value="1"/>
</dbReference>
<feature type="transmembrane region" description="Helical" evidence="7">
    <location>
        <begin position="44"/>
        <end position="64"/>
    </location>
</feature>
<evidence type="ECO:0000256" key="7">
    <source>
        <dbReference type="RuleBase" id="RU363032"/>
    </source>
</evidence>
<evidence type="ECO:0000259" key="8">
    <source>
        <dbReference type="PROSITE" id="PS50928"/>
    </source>
</evidence>
<evidence type="ECO:0000256" key="1">
    <source>
        <dbReference type="ARBA" id="ARBA00004141"/>
    </source>
</evidence>
<keyword evidence="3" id="KW-1003">Cell membrane</keyword>
<keyword evidence="4 7" id="KW-0812">Transmembrane</keyword>
<protein>
    <recommendedName>
        <fullName evidence="8">ABC transmembrane type-1 domain-containing protein</fullName>
    </recommendedName>
</protein>
<accession>T5K5M0</accession>
<evidence type="ECO:0000256" key="5">
    <source>
        <dbReference type="ARBA" id="ARBA00022989"/>
    </source>
</evidence>
<dbReference type="GO" id="GO:0005275">
    <property type="term" value="F:amine transmembrane transporter activity"/>
    <property type="evidence" value="ECO:0007669"/>
    <property type="project" value="TreeGrafter"/>
</dbReference>
<evidence type="ECO:0000256" key="6">
    <source>
        <dbReference type="ARBA" id="ARBA00023136"/>
    </source>
</evidence>
<keyword evidence="5 7" id="KW-1133">Transmembrane helix</keyword>
<feature type="transmembrane region" description="Helical" evidence="7">
    <location>
        <begin position="93"/>
        <end position="115"/>
    </location>
</feature>
<dbReference type="InterPro" id="IPR000515">
    <property type="entry name" value="MetI-like"/>
</dbReference>
<comment type="subcellular location">
    <subcellularLocation>
        <location evidence="7">Cell membrane</location>
        <topology evidence="7">Multi-pass membrane protein</topology>
    </subcellularLocation>
    <subcellularLocation>
        <location evidence="1">Membrane</location>
        <topology evidence="1">Multi-pass membrane protein</topology>
    </subcellularLocation>
</comment>
<evidence type="ECO:0000313" key="10">
    <source>
        <dbReference type="Proteomes" id="UP000016033"/>
    </source>
</evidence>
<dbReference type="InterPro" id="IPR035906">
    <property type="entry name" value="MetI-like_sf"/>
</dbReference>
<name>T5K5M0_MICMQ</name>
<dbReference type="RefSeq" id="WP_021200154.1">
    <property type="nucleotide sequence ID" value="NZ_ATAO01000195.1"/>
</dbReference>
<comment type="caution">
    <text evidence="9">The sequence shown here is derived from an EMBL/GenBank/DDBJ whole genome shotgun (WGS) entry which is preliminary data.</text>
</comment>
<dbReference type="SUPFAM" id="SSF161098">
    <property type="entry name" value="MetI-like"/>
    <property type="match status" value="1"/>
</dbReference>
<dbReference type="PANTHER" id="PTHR47737">
    <property type="entry name" value="GLYCINE BETAINE/PROLINE BETAINE TRANSPORT SYSTEM PERMEASE PROTEIN PROW"/>
    <property type="match status" value="1"/>
</dbReference>
<dbReference type="PATRIC" id="fig|1333857.3.peg.2193"/>
<dbReference type="AlphaFoldDB" id="T5K5M0"/>
<dbReference type="FunFam" id="1.10.3720.10:FF:000001">
    <property type="entry name" value="Glycine betaine ABC transporter, permease"/>
    <property type="match status" value="1"/>
</dbReference>
<gene>
    <name evidence="9" type="ORF">L687_01440</name>
</gene>
<dbReference type="Gene3D" id="1.10.3720.10">
    <property type="entry name" value="MetI-like"/>
    <property type="match status" value="1"/>
</dbReference>
<feature type="transmembrane region" description="Helical" evidence="7">
    <location>
        <begin position="136"/>
        <end position="163"/>
    </location>
</feature>
<sequence>MDGFRIPIGTWIESAVDWIKDNLDGLLDVISFVMSFLVDGLTRALLAPNFVVIIVIAALIAWVVRSWQLAIGTIVSFALIVGMDLWVPAMQTLALVLVAAVIAVLIAVPLGIWSARNATVRAVLKPVLDFMQTMPAFVYLIPAIVFFGIGVVPGLVATVIFALPPGVRLTELGIRGVDSETVEAGQAFGAKPGQILRGIQLPLAMPTIMAGVNQVIMLALSMAVIAGMAGADGLGKMVVEAISTINIPKGVEAGLGVVLIAVFLDRVTAALGAPGENRSSLLGMIERRRTPNGGGTASAPAPEVIEQQDAAAAAERAEVAPRRNAVGGGVH</sequence>
<feature type="transmembrane region" description="Helical" evidence="7">
    <location>
        <begin position="69"/>
        <end position="87"/>
    </location>
</feature>
<evidence type="ECO:0000313" key="9">
    <source>
        <dbReference type="EMBL" id="EQM75724.1"/>
    </source>
</evidence>
<dbReference type="EMBL" id="ATAO01000195">
    <property type="protein sequence ID" value="EQM75724.1"/>
    <property type="molecule type" value="Genomic_DNA"/>
</dbReference>
<dbReference type="GO" id="GO:0031460">
    <property type="term" value="P:glycine betaine transport"/>
    <property type="evidence" value="ECO:0007669"/>
    <property type="project" value="TreeGrafter"/>
</dbReference>
<reference evidence="9 10" key="1">
    <citation type="journal article" date="2013" name="Genome Announc.">
        <title>Whole-genome sequences of five oyster-associated bacteria show potential for crude oil hydrocarbon degradation.</title>
        <authorList>
            <person name="Chauhan A."/>
            <person name="Green S."/>
            <person name="Pathak A."/>
            <person name="Thomas J."/>
            <person name="Venkatramanan R."/>
        </authorList>
    </citation>
    <scope>NUCLEOTIDE SEQUENCE [LARGE SCALE GENOMIC DNA]</scope>
    <source>
        <strain evidence="9 10">MF109</strain>
    </source>
</reference>
<evidence type="ECO:0000256" key="2">
    <source>
        <dbReference type="ARBA" id="ARBA00022448"/>
    </source>
</evidence>
<keyword evidence="6 7" id="KW-0472">Membrane</keyword>
<feature type="transmembrane region" description="Helical" evidence="7">
    <location>
        <begin position="208"/>
        <end position="229"/>
    </location>
</feature>
<keyword evidence="2 7" id="KW-0813">Transport</keyword>
<dbReference type="Pfam" id="PF00528">
    <property type="entry name" value="BPD_transp_1"/>
    <property type="match status" value="1"/>
</dbReference>
<evidence type="ECO:0000256" key="3">
    <source>
        <dbReference type="ARBA" id="ARBA00022475"/>
    </source>
</evidence>
<organism evidence="9 10">
    <name type="scientific">Microbacterium maritypicum MF109</name>
    <dbReference type="NCBI Taxonomy" id="1333857"/>
    <lineage>
        <taxon>Bacteria</taxon>
        <taxon>Bacillati</taxon>
        <taxon>Actinomycetota</taxon>
        <taxon>Actinomycetes</taxon>
        <taxon>Micrococcales</taxon>
        <taxon>Microbacteriaceae</taxon>
        <taxon>Microbacterium</taxon>
    </lineage>
</organism>
<dbReference type="GO" id="GO:0015871">
    <property type="term" value="P:choline transport"/>
    <property type="evidence" value="ECO:0007669"/>
    <property type="project" value="TreeGrafter"/>
</dbReference>
<proteinExistence type="inferred from homology"/>
<dbReference type="PANTHER" id="PTHR47737:SF1">
    <property type="entry name" value="GLYCINE BETAINE_PROLINE BETAINE TRANSPORT SYSTEM PERMEASE PROTEIN PROW"/>
    <property type="match status" value="1"/>
</dbReference>
<dbReference type="CDD" id="cd06261">
    <property type="entry name" value="TM_PBP2"/>
    <property type="match status" value="1"/>
</dbReference>
<evidence type="ECO:0000256" key="4">
    <source>
        <dbReference type="ARBA" id="ARBA00022692"/>
    </source>
</evidence>
<dbReference type="Proteomes" id="UP000016033">
    <property type="component" value="Unassembled WGS sequence"/>
</dbReference>
<comment type="similarity">
    <text evidence="7">Belongs to the binding-protein-dependent transport system permease family.</text>
</comment>
<dbReference type="GO" id="GO:0043190">
    <property type="term" value="C:ATP-binding cassette (ABC) transporter complex"/>
    <property type="evidence" value="ECO:0007669"/>
    <property type="project" value="TreeGrafter"/>
</dbReference>
<feature type="domain" description="ABC transmembrane type-1" evidence="8">
    <location>
        <begin position="89"/>
        <end position="268"/>
    </location>
</feature>
<dbReference type="GO" id="GO:0015226">
    <property type="term" value="F:carnitine transmembrane transporter activity"/>
    <property type="evidence" value="ECO:0007669"/>
    <property type="project" value="TreeGrafter"/>
</dbReference>